<feature type="domain" description="HTH marR-type" evidence="4">
    <location>
        <begin position="1"/>
        <end position="145"/>
    </location>
</feature>
<evidence type="ECO:0000313" key="6">
    <source>
        <dbReference type="Proteomes" id="UP000766246"/>
    </source>
</evidence>
<evidence type="ECO:0000256" key="1">
    <source>
        <dbReference type="ARBA" id="ARBA00023015"/>
    </source>
</evidence>
<proteinExistence type="predicted"/>
<dbReference type="InterPro" id="IPR000835">
    <property type="entry name" value="HTH_MarR-typ"/>
</dbReference>
<sequence length="160" mass="18417">MDHKEFDSRIHLGFLCDCLSREVKNAVNRGLKEDNGESASSKNGWLLGYITRQSEPVFQKDLESIFHLPKSTLADMIQLLEKDNLIKKVPVDGDGRKKQIVVTEKGQQQILRDEAKIMEVEDFMEEGISSEDMDTVVKVLDRLQQNVRKYKSHIVLKKED</sequence>
<evidence type="ECO:0000256" key="3">
    <source>
        <dbReference type="ARBA" id="ARBA00023163"/>
    </source>
</evidence>
<dbReference type="PANTHER" id="PTHR42756">
    <property type="entry name" value="TRANSCRIPTIONAL REGULATOR, MARR"/>
    <property type="match status" value="1"/>
</dbReference>
<dbReference type="SUPFAM" id="SSF46785">
    <property type="entry name" value="Winged helix' DNA-binding domain"/>
    <property type="match status" value="1"/>
</dbReference>
<gene>
    <name evidence="5" type="ORF">E7272_01300</name>
</gene>
<dbReference type="Gene3D" id="1.10.10.10">
    <property type="entry name" value="Winged helix-like DNA-binding domain superfamily/Winged helix DNA-binding domain"/>
    <property type="match status" value="1"/>
</dbReference>
<evidence type="ECO:0000259" key="4">
    <source>
        <dbReference type="PROSITE" id="PS50995"/>
    </source>
</evidence>
<dbReference type="EMBL" id="SVER01000003">
    <property type="protein sequence ID" value="MBE5918454.1"/>
    <property type="molecule type" value="Genomic_DNA"/>
</dbReference>
<dbReference type="SMART" id="SM00347">
    <property type="entry name" value="HTH_MARR"/>
    <property type="match status" value="1"/>
</dbReference>
<dbReference type="GO" id="GO:0003700">
    <property type="term" value="F:DNA-binding transcription factor activity"/>
    <property type="evidence" value="ECO:0007669"/>
    <property type="project" value="InterPro"/>
</dbReference>
<dbReference type="GO" id="GO:0003677">
    <property type="term" value="F:DNA binding"/>
    <property type="evidence" value="ECO:0007669"/>
    <property type="project" value="UniProtKB-KW"/>
</dbReference>
<dbReference type="Proteomes" id="UP000766246">
    <property type="component" value="Unassembled WGS sequence"/>
</dbReference>
<keyword evidence="1" id="KW-0805">Transcription regulation</keyword>
<organism evidence="5 6">
    <name type="scientific">Pseudobutyrivibrio ruminis</name>
    <dbReference type="NCBI Taxonomy" id="46206"/>
    <lineage>
        <taxon>Bacteria</taxon>
        <taxon>Bacillati</taxon>
        <taxon>Bacillota</taxon>
        <taxon>Clostridia</taxon>
        <taxon>Lachnospirales</taxon>
        <taxon>Lachnospiraceae</taxon>
        <taxon>Pseudobutyrivibrio</taxon>
    </lineage>
</organism>
<dbReference type="Pfam" id="PF12802">
    <property type="entry name" value="MarR_2"/>
    <property type="match status" value="1"/>
</dbReference>
<dbReference type="PANTHER" id="PTHR42756:SF1">
    <property type="entry name" value="TRANSCRIPTIONAL REPRESSOR OF EMRAB OPERON"/>
    <property type="match status" value="1"/>
</dbReference>
<dbReference type="PROSITE" id="PS50995">
    <property type="entry name" value="HTH_MARR_2"/>
    <property type="match status" value="1"/>
</dbReference>
<keyword evidence="2" id="KW-0238">DNA-binding</keyword>
<evidence type="ECO:0000313" key="5">
    <source>
        <dbReference type="EMBL" id="MBE5918454.1"/>
    </source>
</evidence>
<evidence type="ECO:0000256" key="2">
    <source>
        <dbReference type="ARBA" id="ARBA00023125"/>
    </source>
</evidence>
<reference evidence="5" key="1">
    <citation type="submission" date="2019-04" db="EMBL/GenBank/DDBJ databases">
        <title>Evolution of Biomass-Degrading Anaerobic Consortia Revealed by Metagenomics.</title>
        <authorList>
            <person name="Peng X."/>
        </authorList>
    </citation>
    <scope>NUCLEOTIDE SEQUENCE</scope>
    <source>
        <strain evidence="5">SIG311</strain>
    </source>
</reference>
<protein>
    <recommendedName>
        <fullName evidence="4">HTH marR-type domain-containing protein</fullName>
    </recommendedName>
</protein>
<accession>A0A927U9X2</accession>
<comment type="caution">
    <text evidence="5">The sequence shown here is derived from an EMBL/GenBank/DDBJ whole genome shotgun (WGS) entry which is preliminary data.</text>
</comment>
<dbReference type="AlphaFoldDB" id="A0A927U9X2"/>
<dbReference type="InterPro" id="IPR036388">
    <property type="entry name" value="WH-like_DNA-bd_sf"/>
</dbReference>
<dbReference type="InterPro" id="IPR036390">
    <property type="entry name" value="WH_DNA-bd_sf"/>
</dbReference>
<keyword evidence="3" id="KW-0804">Transcription</keyword>
<name>A0A927U9X2_9FIRM</name>